<reference evidence="3" key="1">
    <citation type="submission" date="2023-03" db="EMBL/GenBank/DDBJ databases">
        <title>Edaphobacter sp.</title>
        <authorList>
            <person name="Huber K.J."/>
            <person name="Papendorf J."/>
            <person name="Pilke C."/>
            <person name="Bunk B."/>
            <person name="Sproeer C."/>
            <person name="Pester M."/>
        </authorList>
    </citation>
    <scope>NUCLEOTIDE SEQUENCE</scope>
    <source>
        <strain evidence="3">DSM 110680</strain>
    </source>
</reference>
<dbReference type="EMBL" id="CP121196">
    <property type="protein sequence ID" value="XBH15366.1"/>
    <property type="molecule type" value="Genomic_DNA"/>
</dbReference>
<feature type="region of interest" description="Disordered" evidence="1">
    <location>
        <begin position="29"/>
        <end position="74"/>
    </location>
</feature>
<evidence type="ECO:0008006" key="4">
    <source>
        <dbReference type="Google" id="ProtNLM"/>
    </source>
</evidence>
<gene>
    <name evidence="3" type="ORF">P8935_12380</name>
</gene>
<accession>A0AAU7DDF8</accession>
<proteinExistence type="predicted"/>
<feature type="compositionally biased region" description="Polar residues" evidence="1">
    <location>
        <begin position="55"/>
        <end position="68"/>
    </location>
</feature>
<keyword evidence="2" id="KW-0732">Signal</keyword>
<protein>
    <recommendedName>
        <fullName evidence="4">FecR family protein</fullName>
    </recommendedName>
</protein>
<dbReference type="AlphaFoldDB" id="A0AAU7DDF8"/>
<evidence type="ECO:0000256" key="1">
    <source>
        <dbReference type="SAM" id="MobiDB-lite"/>
    </source>
</evidence>
<organism evidence="3">
    <name type="scientific">Telmatobacter sp. DSM 110680</name>
    <dbReference type="NCBI Taxonomy" id="3036704"/>
    <lineage>
        <taxon>Bacteria</taxon>
        <taxon>Pseudomonadati</taxon>
        <taxon>Acidobacteriota</taxon>
        <taxon>Terriglobia</taxon>
        <taxon>Terriglobales</taxon>
        <taxon>Acidobacteriaceae</taxon>
        <taxon>Telmatobacter</taxon>
    </lineage>
</organism>
<evidence type="ECO:0000256" key="2">
    <source>
        <dbReference type="SAM" id="SignalP"/>
    </source>
</evidence>
<feature type="chain" id="PRO_5043459136" description="FecR family protein" evidence="2">
    <location>
        <begin position="19"/>
        <end position="347"/>
    </location>
</feature>
<dbReference type="RefSeq" id="WP_348260598.1">
    <property type="nucleotide sequence ID" value="NZ_CP121196.1"/>
</dbReference>
<evidence type="ECO:0000313" key="3">
    <source>
        <dbReference type="EMBL" id="XBH15366.1"/>
    </source>
</evidence>
<sequence>MVRILALAAAWMVPQLFAQSVPVQPAAPVEAQPAPAQPAPSNTPLHTPQAAPLAASQNTTSYGPTQSGPLAIVPLDSKDPSSAAMVTGALQVANGRAMIATNGAITSGTNTTEVTLPRRGVLRVCAATTVKLAADASVPQGEVPGLMMVIDHGAIEASFATGRNSDVLLTPDFRILIGAPGAADVKVRLGQHGDTCVDNAGTNAPYVLVTSVFDGGIYRVQPGQRVMFQHGSVYSVVDQEKEACGCPAPVHPNSNEFPEAQSAGLAPLAPPGPPGAVPAGTPTEATDTFVHKSGEPPPDTDTITSTKRTPNPHVEVATKKPPKVKGDKKPGFMTRMGHFFRRLFGAE</sequence>
<feature type="region of interest" description="Disordered" evidence="1">
    <location>
        <begin position="255"/>
        <end position="332"/>
    </location>
</feature>
<feature type="signal peptide" evidence="2">
    <location>
        <begin position="1"/>
        <end position="18"/>
    </location>
</feature>
<name>A0AAU7DDF8_9BACT</name>